<feature type="domain" description="Disease resistance R13L4/SHOC-2-like LRR" evidence="13">
    <location>
        <begin position="83"/>
        <end position="258"/>
    </location>
</feature>
<evidence type="ECO:0000313" key="15">
    <source>
        <dbReference type="Proteomes" id="UP001293254"/>
    </source>
</evidence>
<dbReference type="GO" id="GO:0006952">
    <property type="term" value="P:defense response"/>
    <property type="evidence" value="ECO:0007669"/>
    <property type="project" value="UniProtKB-ARBA"/>
</dbReference>
<evidence type="ECO:0000256" key="9">
    <source>
        <dbReference type="ARBA" id="ARBA00023136"/>
    </source>
</evidence>
<comment type="subcellular location">
    <subcellularLocation>
        <location evidence="1">Cell membrane</location>
        <topology evidence="1">Single-pass type I membrane protein</topology>
    </subcellularLocation>
</comment>
<comment type="similarity">
    <text evidence="2">Belongs to the RLP family.</text>
</comment>
<reference evidence="14" key="1">
    <citation type="submission" date="2020-06" db="EMBL/GenBank/DDBJ databases">
        <authorList>
            <person name="Li T."/>
            <person name="Hu X."/>
            <person name="Zhang T."/>
            <person name="Song X."/>
            <person name="Zhang H."/>
            <person name="Dai N."/>
            <person name="Sheng W."/>
            <person name="Hou X."/>
            <person name="Wei L."/>
        </authorList>
    </citation>
    <scope>NUCLEOTIDE SEQUENCE</scope>
    <source>
        <strain evidence="14">3651</strain>
        <tissue evidence="14">Leaf</tissue>
    </source>
</reference>
<evidence type="ECO:0000256" key="11">
    <source>
        <dbReference type="ARBA" id="ARBA00023180"/>
    </source>
</evidence>
<keyword evidence="6" id="KW-0732">Signal</keyword>
<keyword evidence="15" id="KW-1185">Reference proteome</keyword>
<dbReference type="InterPro" id="IPR001611">
    <property type="entry name" value="Leu-rich_rpt"/>
</dbReference>
<dbReference type="PROSITE" id="PS51450">
    <property type="entry name" value="LRR"/>
    <property type="match status" value="2"/>
</dbReference>
<evidence type="ECO:0000256" key="1">
    <source>
        <dbReference type="ARBA" id="ARBA00004251"/>
    </source>
</evidence>
<evidence type="ECO:0000256" key="7">
    <source>
        <dbReference type="ARBA" id="ARBA00022737"/>
    </source>
</evidence>
<keyword evidence="7" id="KW-0677">Repeat</keyword>
<dbReference type="Pfam" id="PF08263">
    <property type="entry name" value="LRRNT_2"/>
    <property type="match status" value="1"/>
</dbReference>
<evidence type="ECO:0000256" key="6">
    <source>
        <dbReference type="ARBA" id="ARBA00022729"/>
    </source>
</evidence>
<dbReference type="SMART" id="SM00365">
    <property type="entry name" value="LRR_SD22"/>
    <property type="match status" value="6"/>
</dbReference>
<dbReference type="SUPFAM" id="SSF52058">
    <property type="entry name" value="L domain-like"/>
    <property type="match status" value="2"/>
</dbReference>
<keyword evidence="10 14" id="KW-0675">Receptor</keyword>
<dbReference type="FunFam" id="3.80.10.10:FF:001347">
    <property type="entry name" value="LRR receptor-like serine/threonine-protein kinase GSO2"/>
    <property type="match status" value="1"/>
</dbReference>
<feature type="domain" description="Leucine-rich repeat-containing N-terminal plant-type" evidence="12">
    <location>
        <begin position="9"/>
        <end position="49"/>
    </location>
</feature>
<accession>A0AAE1XJS0</accession>
<organism evidence="14 15">
    <name type="scientific">Sesamum alatum</name>
    <dbReference type="NCBI Taxonomy" id="300844"/>
    <lineage>
        <taxon>Eukaryota</taxon>
        <taxon>Viridiplantae</taxon>
        <taxon>Streptophyta</taxon>
        <taxon>Embryophyta</taxon>
        <taxon>Tracheophyta</taxon>
        <taxon>Spermatophyta</taxon>
        <taxon>Magnoliopsida</taxon>
        <taxon>eudicotyledons</taxon>
        <taxon>Gunneridae</taxon>
        <taxon>Pentapetalae</taxon>
        <taxon>asterids</taxon>
        <taxon>lamiids</taxon>
        <taxon>Lamiales</taxon>
        <taxon>Pedaliaceae</taxon>
        <taxon>Sesamum</taxon>
    </lineage>
</organism>
<keyword evidence="9" id="KW-0472">Membrane</keyword>
<dbReference type="PANTHER" id="PTHR48063:SF103">
    <property type="entry name" value="LEUCINE-RICH RECEPTOR-LIKE KINASE FAMILY PROTEIN"/>
    <property type="match status" value="1"/>
</dbReference>
<dbReference type="SMART" id="SM00369">
    <property type="entry name" value="LRR_TYP"/>
    <property type="match status" value="10"/>
</dbReference>
<dbReference type="GO" id="GO:0051707">
    <property type="term" value="P:response to other organism"/>
    <property type="evidence" value="ECO:0007669"/>
    <property type="project" value="UniProtKB-ARBA"/>
</dbReference>
<evidence type="ECO:0000256" key="5">
    <source>
        <dbReference type="ARBA" id="ARBA00022692"/>
    </source>
</evidence>
<keyword evidence="8" id="KW-1133">Transmembrane helix</keyword>
<dbReference type="GO" id="GO:0005886">
    <property type="term" value="C:plasma membrane"/>
    <property type="evidence" value="ECO:0007669"/>
    <property type="project" value="UniProtKB-SubCell"/>
</dbReference>
<dbReference type="InterPro" id="IPR055414">
    <property type="entry name" value="LRR_R13L4/SHOC2-like"/>
</dbReference>
<evidence type="ECO:0000256" key="10">
    <source>
        <dbReference type="ARBA" id="ARBA00023170"/>
    </source>
</evidence>
<evidence type="ECO:0000256" key="3">
    <source>
        <dbReference type="ARBA" id="ARBA00022475"/>
    </source>
</evidence>
<keyword evidence="3" id="KW-1003">Cell membrane</keyword>
<comment type="caution">
    <text evidence="14">The sequence shown here is derived from an EMBL/GenBank/DDBJ whole genome shotgun (WGS) entry which is preliminary data.</text>
</comment>
<dbReference type="Pfam" id="PF23598">
    <property type="entry name" value="LRR_14"/>
    <property type="match status" value="1"/>
</dbReference>
<dbReference type="FunFam" id="3.80.10.10:FF:000213">
    <property type="entry name" value="Tyrosine-sulfated glycopeptide receptor 1"/>
    <property type="match status" value="1"/>
</dbReference>
<keyword evidence="4" id="KW-0433">Leucine-rich repeat</keyword>
<evidence type="ECO:0000259" key="12">
    <source>
        <dbReference type="Pfam" id="PF08263"/>
    </source>
</evidence>
<evidence type="ECO:0000313" key="14">
    <source>
        <dbReference type="EMBL" id="KAK4413245.1"/>
    </source>
</evidence>
<evidence type="ECO:0000256" key="4">
    <source>
        <dbReference type="ARBA" id="ARBA00022614"/>
    </source>
</evidence>
<dbReference type="InterPro" id="IPR032675">
    <property type="entry name" value="LRR_dom_sf"/>
</dbReference>
<keyword evidence="5" id="KW-0812">Transmembrane</keyword>
<dbReference type="Pfam" id="PF00560">
    <property type="entry name" value="LRR_1"/>
    <property type="match status" value="10"/>
</dbReference>
<dbReference type="Proteomes" id="UP001293254">
    <property type="component" value="Unassembled WGS sequence"/>
</dbReference>
<dbReference type="AlphaFoldDB" id="A0AAE1XJS0"/>
<dbReference type="InterPro" id="IPR013210">
    <property type="entry name" value="LRR_N_plant-typ"/>
</dbReference>
<dbReference type="PRINTS" id="PR00019">
    <property type="entry name" value="LEURICHRPT"/>
</dbReference>
<dbReference type="Gene3D" id="3.80.10.10">
    <property type="entry name" value="Ribonuclease Inhibitor"/>
    <property type="match status" value="3"/>
</dbReference>
<dbReference type="InterPro" id="IPR003591">
    <property type="entry name" value="Leu-rich_rpt_typical-subtyp"/>
</dbReference>
<dbReference type="FunFam" id="3.80.10.10:FF:000400">
    <property type="entry name" value="Nuclear pore complex protein NUP107"/>
    <property type="match status" value="1"/>
</dbReference>
<proteinExistence type="inferred from homology"/>
<sequence>MVEVRCIEREREALLKFKQDLIDEGGVLSSWGGEEHQKECCKWCGVECSETTGHVIGLQLSLGTCFGPTEEVYLLRGNVSPALLELQHLNYLDLSSNYFYGKEIPGFIDSFKKLQHLYLDHCGFSGIIPRMGNISNLRTLDLSWNRLEGGIPISFASLSSLRYLDLSHNQITGMMPKLIGVSSLKELRFSHNLLRGVVSEAHFSNLQSLKLLDLSFNSLVFNLTTDWVPPFQLDVLRLASCYVGPHFPKWLQTQSNILELDLSSAGISSGVPIVTEAHFLNLHSLKVLDLSFNSLVFNSTTDWVPPFQLDVLKLASCYLGPHFPKWLQTQSNISELDLSSTGISGQVPKWFWNLSPRLESLNLAHNHFSGSVPDLSSKFSVLQLSNNMFQGSLSSICNIHYGGGLLDLSYNQLSGALPNCLSMEKLAVLNLANNQIYGEIPHTLGQSECWLQIVLLRNNNLSGELPSGLKNCYILSVLDVGGNQLTGNIPAYLGANITSLWVLSLRHNEFFGTIPPEVCHLTEIQVLDMSGNNISGRIPRCFNNFTSLVESKLPNSTTIDGFREYPLHQYSSDVLSALVYWRGKEAEYNKNLGFLKLIDLSNNRIVGNIPKEFSLLRGLVSLNLSRNHLTGNIDSGIGQMQMLESLDLSENQLSGEIPIGMSELNYLAVLNLSNNNLSGSIPSGTQLRGFNASVYAGNNGLCGPPLAACHAPYGSRTSQASDDEGKKDKILIWDFTFLWYLALF</sequence>
<evidence type="ECO:0000259" key="13">
    <source>
        <dbReference type="Pfam" id="PF23598"/>
    </source>
</evidence>
<protein>
    <submittedName>
        <fullName evidence="14">Receptor-like protein EIX2</fullName>
    </submittedName>
</protein>
<reference evidence="14" key="2">
    <citation type="journal article" date="2024" name="Plant">
        <title>Genomic evolution and insights into agronomic trait innovations of Sesamum species.</title>
        <authorList>
            <person name="Miao H."/>
            <person name="Wang L."/>
            <person name="Qu L."/>
            <person name="Liu H."/>
            <person name="Sun Y."/>
            <person name="Le M."/>
            <person name="Wang Q."/>
            <person name="Wei S."/>
            <person name="Zheng Y."/>
            <person name="Lin W."/>
            <person name="Duan Y."/>
            <person name="Cao H."/>
            <person name="Xiong S."/>
            <person name="Wang X."/>
            <person name="Wei L."/>
            <person name="Li C."/>
            <person name="Ma Q."/>
            <person name="Ju M."/>
            <person name="Zhao R."/>
            <person name="Li G."/>
            <person name="Mu C."/>
            <person name="Tian Q."/>
            <person name="Mei H."/>
            <person name="Zhang T."/>
            <person name="Gao T."/>
            <person name="Zhang H."/>
        </authorList>
    </citation>
    <scope>NUCLEOTIDE SEQUENCE</scope>
    <source>
        <strain evidence="14">3651</strain>
    </source>
</reference>
<dbReference type="InterPro" id="IPR046956">
    <property type="entry name" value="RLP23-like"/>
</dbReference>
<evidence type="ECO:0000256" key="8">
    <source>
        <dbReference type="ARBA" id="ARBA00022989"/>
    </source>
</evidence>
<name>A0AAE1XJS0_9LAMI</name>
<dbReference type="PANTHER" id="PTHR48063">
    <property type="entry name" value="LRR RECEPTOR-LIKE KINASE"/>
    <property type="match status" value="1"/>
</dbReference>
<evidence type="ECO:0000256" key="2">
    <source>
        <dbReference type="ARBA" id="ARBA00009592"/>
    </source>
</evidence>
<gene>
    <name evidence="14" type="ORF">Salat_2737100</name>
</gene>
<dbReference type="EMBL" id="JACGWO010000012">
    <property type="protein sequence ID" value="KAK4413245.1"/>
    <property type="molecule type" value="Genomic_DNA"/>
</dbReference>
<keyword evidence="11" id="KW-0325">Glycoprotein</keyword>